<comment type="catalytic activity">
    <reaction evidence="6">
        <text>2'-phospho-[ligated tRNA] + NAD(+) = mature tRNA + ADP-alpha-D-ribose 1'',2''-cyclic phosphate + nicotinamide</text>
        <dbReference type="Rhea" id="RHEA:23324"/>
        <dbReference type="Rhea" id="RHEA-COMP:11106"/>
        <dbReference type="Rhea" id="RHEA-COMP:11107"/>
        <dbReference type="ChEBI" id="CHEBI:17154"/>
        <dbReference type="ChEBI" id="CHEBI:57540"/>
        <dbReference type="ChEBI" id="CHEBI:76596"/>
        <dbReference type="ChEBI" id="CHEBI:82883"/>
        <dbReference type="ChEBI" id="CHEBI:85027"/>
        <dbReference type="EC" id="2.7.1.160"/>
    </reaction>
</comment>
<dbReference type="PANTHER" id="PTHR12684:SF2">
    <property type="entry name" value="TRNA 2'-PHOSPHOTRANSFERASE 1"/>
    <property type="match status" value="1"/>
</dbReference>
<feature type="region of interest" description="Disordered" evidence="7">
    <location>
        <begin position="394"/>
        <end position="443"/>
    </location>
</feature>
<dbReference type="Gene3D" id="1.10.10.970">
    <property type="entry name" value="RNA 2'-phosphotransferase, Tpt1/KptA family, N-terminal domain"/>
    <property type="match status" value="1"/>
</dbReference>
<feature type="compositionally biased region" description="Low complexity" evidence="7">
    <location>
        <begin position="106"/>
        <end position="127"/>
    </location>
</feature>
<feature type="compositionally biased region" description="Polar residues" evidence="7">
    <location>
        <begin position="341"/>
        <end position="350"/>
    </location>
</feature>
<dbReference type="InterPro" id="IPR002745">
    <property type="entry name" value="Ptrans_KptA/Tpt1"/>
</dbReference>
<evidence type="ECO:0000256" key="5">
    <source>
        <dbReference type="ARBA" id="ARBA00023027"/>
    </source>
</evidence>
<proteinExistence type="inferred from homology"/>
<evidence type="ECO:0000313" key="9">
    <source>
        <dbReference type="Proteomes" id="UP001176517"/>
    </source>
</evidence>
<dbReference type="InterPro" id="IPR042081">
    <property type="entry name" value="RNA_2'-PTrans_C"/>
</dbReference>
<feature type="region of interest" description="Disordered" evidence="7">
    <location>
        <begin position="104"/>
        <end position="141"/>
    </location>
</feature>
<dbReference type="InterPro" id="IPR042080">
    <property type="entry name" value="RNA_2'-PTrans_N"/>
</dbReference>
<dbReference type="EMBL" id="JAPDMZ010000020">
    <property type="protein sequence ID" value="KAK0556079.1"/>
    <property type="molecule type" value="Genomic_DNA"/>
</dbReference>
<feature type="compositionally biased region" description="Gly residues" evidence="7">
    <location>
        <begin position="427"/>
        <end position="439"/>
    </location>
</feature>
<dbReference type="SUPFAM" id="SSF56399">
    <property type="entry name" value="ADP-ribosylation"/>
    <property type="match status" value="3"/>
</dbReference>
<dbReference type="EC" id="2.7.1.160" evidence="3"/>
<feature type="compositionally biased region" description="Basic and acidic residues" evidence="7">
    <location>
        <begin position="130"/>
        <end position="141"/>
    </location>
</feature>
<dbReference type="Proteomes" id="UP001176517">
    <property type="component" value="Unassembled WGS sequence"/>
</dbReference>
<comment type="function">
    <text evidence="1">Catalyzes the last step of tRNA splicing, the transfer of the splice junction 2'-phosphate from ligated tRNA to NAD to produce ADP-ribose 1''-2'' cyclic phosphate.</text>
</comment>
<evidence type="ECO:0000256" key="7">
    <source>
        <dbReference type="SAM" id="MobiDB-lite"/>
    </source>
</evidence>
<sequence length="497" mass="51850">MSAEPTGAVTGAEERAQRGRGRGGRGGGGGGRGRGRGGRPSGGGAGGGPLTPQDAAAEANTSLSKTLSYLLRHGAQAESLPISPLGWVELGAVLARPKVQKLKFPTAGTSSTAAAATKTEQSTTAAAVDGQEKDKQAEAGRGIEVEDVRRVVRQSEKKRFQLGWGVAKEGEGEGSAGKVKAFEVAELEIEDDESGAETIPAEQELVRADGKKLFIRAVQGHSIKEVTSESLRRITLENLHLLHPSVSLSASTQTEGPATDPPAPANFDPSTLTVVHGTTLPAWDKILASGGLNRMGRNHIHLARGLPTEFFDFKESQQQQQQQQQQAAEEEQGSKADEDQASSPTQTSAPPTKIISGLRSSSNALLWIDVPRALQDGVLFYLSENGVVLTPGAALSSSAEPGSQDAESKGAEASQQDSRQSRRGGRGGRGGGGGGGAGGRRAVAAEPAHDGWLALKYIERVEGRLGNKADAATALPESAKPTRVGRPGWTTVWERQD</sequence>
<evidence type="ECO:0000256" key="2">
    <source>
        <dbReference type="ARBA" id="ARBA00009836"/>
    </source>
</evidence>
<dbReference type="GO" id="GO:0000215">
    <property type="term" value="F:tRNA 2'-phosphotransferase activity"/>
    <property type="evidence" value="ECO:0007669"/>
    <property type="project" value="UniProtKB-EC"/>
</dbReference>
<evidence type="ECO:0000256" key="1">
    <source>
        <dbReference type="ARBA" id="ARBA00003343"/>
    </source>
</evidence>
<feature type="compositionally biased region" description="Low complexity" evidence="7">
    <location>
        <begin position="317"/>
        <end position="327"/>
    </location>
</feature>
<feature type="compositionally biased region" description="Gly residues" evidence="7">
    <location>
        <begin position="24"/>
        <end position="49"/>
    </location>
</feature>
<keyword evidence="4 8" id="KW-0808">Transferase</keyword>
<dbReference type="GO" id="GO:0006388">
    <property type="term" value="P:tRNA splicing, via endonucleolytic cleavage and ligation"/>
    <property type="evidence" value="ECO:0007669"/>
    <property type="project" value="TreeGrafter"/>
</dbReference>
<dbReference type="Gene3D" id="3.20.170.30">
    <property type="match status" value="2"/>
</dbReference>
<name>A0AAN6JTU7_9BASI</name>
<feature type="region of interest" description="Disordered" evidence="7">
    <location>
        <begin position="248"/>
        <end position="271"/>
    </location>
</feature>
<dbReference type="AlphaFoldDB" id="A0AAN6JTU7"/>
<gene>
    <name evidence="8" type="primary">TPT1</name>
    <name evidence="8" type="ORF">OC846_001409</name>
</gene>
<evidence type="ECO:0000256" key="6">
    <source>
        <dbReference type="ARBA" id="ARBA00047949"/>
    </source>
</evidence>
<comment type="caution">
    <text evidence="8">The sequence shown here is derived from an EMBL/GenBank/DDBJ whole genome shotgun (WGS) entry which is preliminary data.</text>
</comment>
<keyword evidence="9" id="KW-1185">Reference proteome</keyword>
<feature type="region of interest" description="Disordered" evidence="7">
    <location>
        <begin position="314"/>
        <end position="355"/>
    </location>
</feature>
<feature type="region of interest" description="Disordered" evidence="7">
    <location>
        <begin position="476"/>
        <end position="497"/>
    </location>
</feature>
<feature type="region of interest" description="Disordered" evidence="7">
    <location>
        <begin position="1"/>
        <end position="59"/>
    </location>
</feature>
<evidence type="ECO:0000256" key="3">
    <source>
        <dbReference type="ARBA" id="ARBA00012007"/>
    </source>
</evidence>
<dbReference type="PANTHER" id="PTHR12684">
    <property type="entry name" value="PUTATIVE PHOSPHOTRANSFERASE"/>
    <property type="match status" value="1"/>
</dbReference>
<accession>A0AAN6JTU7</accession>
<protein>
    <recommendedName>
        <fullName evidence="3">2'-phosphotransferase</fullName>
        <ecNumber evidence="3">2.7.1.160</ecNumber>
    </recommendedName>
</protein>
<evidence type="ECO:0000313" key="8">
    <source>
        <dbReference type="EMBL" id="KAK0556079.1"/>
    </source>
</evidence>
<dbReference type="Pfam" id="PF01885">
    <property type="entry name" value="PTS_2-RNA"/>
    <property type="match status" value="1"/>
</dbReference>
<keyword evidence="5" id="KW-0520">NAD</keyword>
<reference evidence="8" key="1">
    <citation type="journal article" date="2023" name="PhytoFront">
        <title>Draft Genome Resources of Seven Strains of Tilletia horrida, Causal Agent of Kernel Smut of Rice.</title>
        <authorList>
            <person name="Khanal S."/>
            <person name="Antony Babu S."/>
            <person name="Zhou X.G."/>
        </authorList>
    </citation>
    <scope>NUCLEOTIDE SEQUENCE</scope>
    <source>
        <strain evidence="8">TX6</strain>
    </source>
</reference>
<comment type="similarity">
    <text evidence="2">Belongs to the KptA/TPT1 family.</text>
</comment>
<organism evidence="8 9">
    <name type="scientific">Tilletia horrida</name>
    <dbReference type="NCBI Taxonomy" id="155126"/>
    <lineage>
        <taxon>Eukaryota</taxon>
        <taxon>Fungi</taxon>
        <taxon>Dikarya</taxon>
        <taxon>Basidiomycota</taxon>
        <taxon>Ustilaginomycotina</taxon>
        <taxon>Exobasidiomycetes</taxon>
        <taxon>Tilletiales</taxon>
        <taxon>Tilletiaceae</taxon>
        <taxon>Tilletia</taxon>
    </lineage>
</organism>
<evidence type="ECO:0000256" key="4">
    <source>
        <dbReference type="ARBA" id="ARBA00022679"/>
    </source>
</evidence>